<dbReference type="OrthoDB" id="199137at2157"/>
<accession>A0A7D5K9K5</accession>
<reference evidence="2 3" key="1">
    <citation type="submission" date="2020-07" db="EMBL/GenBank/DDBJ databases">
        <title>Gai3-2, isolated from salt lake.</title>
        <authorList>
            <person name="Cui H."/>
            <person name="Shi X."/>
        </authorList>
    </citation>
    <scope>NUCLEOTIDE SEQUENCE [LARGE SCALE GENOMIC DNA]</scope>
    <source>
        <strain evidence="2 3">Gai3-2</strain>
    </source>
</reference>
<dbReference type="EMBL" id="CP058529">
    <property type="protein sequence ID" value="QLG29174.1"/>
    <property type="molecule type" value="Genomic_DNA"/>
</dbReference>
<dbReference type="Proteomes" id="UP000509750">
    <property type="component" value="Chromosome"/>
</dbReference>
<dbReference type="AlphaFoldDB" id="A0A7D5K9K5"/>
<protein>
    <recommendedName>
        <fullName evidence="1">Halobacterial output domain-containing protein</fullName>
    </recommendedName>
</protein>
<gene>
    <name evidence="2" type="ORF">HUG10_17280</name>
</gene>
<proteinExistence type="predicted"/>
<dbReference type="Pfam" id="PF18545">
    <property type="entry name" value="HalOD1"/>
    <property type="match status" value="1"/>
</dbReference>
<feature type="domain" description="Halobacterial output" evidence="1">
    <location>
        <begin position="14"/>
        <end position="78"/>
    </location>
</feature>
<evidence type="ECO:0000259" key="1">
    <source>
        <dbReference type="Pfam" id="PF18545"/>
    </source>
</evidence>
<dbReference type="InterPro" id="IPR040624">
    <property type="entry name" value="HalOD1"/>
</dbReference>
<keyword evidence="3" id="KW-1185">Reference proteome</keyword>
<evidence type="ECO:0000313" key="3">
    <source>
        <dbReference type="Proteomes" id="UP000509750"/>
    </source>
</evidence>
<evidence type="ECO:0000313" key="2">
    <source>
        <dbReference type="EMBL" id="QLG29174.1"/>
    </source>
</evidence>
<name>A0A7D5K9K5_9EURY</name>
<dbReference type="KEGG" id="halg:HUG10_17280"/>
<organism evidence="2 3">
    <name type="scientific">Halorarum halophilum</name>
    <dbReference type="NCBI Taxonomy" id="2743090"/>
    <lineage>
        <taxon>Archaea</taxon>
        <taxon>Methanobacteriati</taxon>
        <taxon>Methanobacteriota</taxon>
        <taxon>Stenosarchaea group</taxon>
        <taxon>Halobacteria</taxon>
        <taxon>Halobacteriales</taxon>
        <taxon>Haloferacaceae</taxon>
        <taxon>Halorarum</taxon>
    </lineage>
</organism>
<sequence>MVQMAADSADNRGITGTVVEAVADETDVSPTDISPQLYDTVDPDALDSLVRSRTGNGLRVRFRYHGCTVVVDGTGRVTASRRESTGALAEHVPDDG</sequence>